<feature type="coiled-coil region" evidence="5">
    <location>
        <begin position="494"/>
        <end position="521"/>
    </location>
</feature>
<evidence type="ECO:0000256" key="4">
    <source>
        <dbReference type="PROSITE-ProRule" id="PRU01052"/>
    </source>
</evidence>
<dbReference type="Proteomes" id="UP000054350">
    <property type="component" value="Unassembled WGS sequence"/>
</dbReference>
<evidence type="ECO:0000256" key="3">
    <source>
        <dbReference type="ARBA" id="ARBA00023134"/>
    </source>
</evidence>
<keyword evidence="8" id="KW-1185">Reference proteome</keyword>
<dbReference type="OrthoDB" id="2135133at2759"/>
<keyword evidence="5" id="KW-0175">Coiled coil</keyword>
<dbReference type="OMA" id="DRQSGFR"/>
<accession>A0A0L0SPK1</accession>
<evidence type="ECO:0000313" key="7">
    <source>
        <dbReference type="EMBL" id="KNE64433.1"/>
    </source>
</evidence>
<comment type="similarity">
    <text evidence="4">Belongs to the TRAFAC class dynamin-like GTPase superfamily. GB1/RHD3 GTPase family.</text>
</comment>
<feature type="domain" description="GB1/RHD3-type G" evidence="6">
    <location>
        <begin position="36"/>
        <end position="284"/>
    </location>
</feature>
<evidence type="ECO:0000313" key="8">
    <source>
        <dbReference type="Proteomes" id="UP000054350"/>
    </source>
</evidence>
<dbReference type="InterPro" id="IPR027417">
    <property type="entry name" value="P-loop_NTPase"/>
</dbReference>
<dbReference type="GO" id="GO:0005525">
    <property type="term" value="F:GTP binding"/>
    <property type="evidence" value="ECO:0007669"/>
    <property type="project" value="UniProtKB-KW"/>
</dbReference>
<dbReference type="Gene3D" id="3.40.50.300">
    <property type="entry name" value="P-loop containing nucleotide triphosphate hydrolases"/>
    <property type="match status" value="1"/>
</dbReference>
<evidence type="ECO:0000256" key="2">
    <source>
        <dbReference type="ARBA" id="ARBA00022801"/>
    </source>
</evidence>
<sequence>MDEPIPFITVVDHGSDARSPNFAINQKAVDLLNKIEGPVGVVTIAGLYRTGKSYVLNRLAGSNRGFAVGSLIEPCTQGIYMWIVTTPPAGLALNDPAMTLILLDTEGLGSYTKSKTYDVKIFTLAVLLSSMFMYNSMGSIDESALDRLSLVAELSNNIRLQSEGDGQGDAFALGNFFPQFVWLVRDFGLRLELDSRPITSDEYLENVLKPLEGDSDKVKARNSIRSSIVQYFRSRHCFTIKRPVVNEEQLRNLEDLAESDLRPAFLDQMSSLTSFVYHTLQPKSLFAQPLTGSMWAQLATSYVTALNRGSVPVIRSAWENVLVAEARRVVATLAHEWDKEWDEGVVQLLPMDADELDGKWAEMQAKTLGNLYAWMASKGGGDIAVAGELVAGLKETMAKAWKSAKAANYTKSARACESLLHQIQADWAQALDADLVTFEQLEASVPVSLQESYFSKSVGPAKHAVLADFLQRRVLGLAKAVHGKIVQVREREMAEELARRVSELEHAKDNTEALLRDMKASFLKSREEVAQLAAENQQLIKVVARFSDVLEEEDMRRGK</sequence>
<proteinExistence type="inferred from homology"/>
<dbReference type="GO" id="GO:0003924">
    <property type="term" value="F:GTPase activity"/>
    <property type="evidence" value="ECO:0007669"/>
    <property type="project" value="InterPro"/>
</dbReference>
<dbReference type="InterPro" id="IPR015894">
    <property type="entry name" value="Guanylate-bd_N"/>
</dbReference>
<dbReference type="STRING" id="578462.A0A0L0SPK1"/>
<dbReference type="eggNOG" id="KOG2037">
    <property type="taxonomic scope" value="Eukaryota"/>
</dbReference>
<dbReference type="SUPFAM" id="SSF48340">
    <property type="entry name" value="Interferon-induced guanylate-binding protein 1 (GBP1), C-terminal domain"/>
    <property type="match status" value="1"/>
</dbReference>
<evidence type="ECO:0000256" key="5">
    <source>
        <dbReference type="SAM" id="Coils"/>
    </source>
</evidence>
<dbReference type="Pfam" id="PF02263">
    <property type="entry name" value="GBP"/>
    <property type="match status" value="1"/>
</dbReference>
<dbReference type="PANTHER" id="PTHR10751">
    <property type="entry name" value="GUANYLATE BINDING PROTEIN"/>
    <property type="match status" value="1"/>
</dbReference>
<dbReference type="PROSITE" id="PS51715">
    <property type="entry name" value="G_GB1_RHD3"/>
    <property type="match status" value="1"/>
</dbReference>
<dbReference type="CDD" id="cd01851">
    <property type="entry name" value="GBP"/>
    <property type="match status" value="1"/>
</dbReference>
<dbReference type="Pfam" id="PF02841">
    <property type="entry name" value="GBP_C"/>
    <property type="match status" value="1"/>
</dbReference>
<dbReference type="EMBL" id="GG745344">
    <property type="protein sequence ID" value="KNE64433.1"/>
    <property type="molecule type" value="Genomic_DNA"/>
</dbReference>
<evidence type="ECO:0000259" key="6">
    <source>
        <dbReference type="PROSITE" id="PS51715"/>
    </source>
</evidence>
<reference evidence="8" key="2">
    <citation type="submission" date="2009-11" db="EMBL/GenBank/DDBJ databases">
        <title>The Genome Sequence of Allomyces macrogynus strain ATCC 38327.</title>
        <authorList>
            <consortium name="The Broad Institute Genome Sequencing Platform"/>
            <person name="Russ C."/>
            <person name="Cuomo C."/>
            <person name="Shea T."/>
            <person name="Young S.K."/>
            <person name="Zeng Q."/>
            <person name="Koehrsen M."/>
            <person name="Haas B."/>
            <person name="Borodovsky M."/>
            <person name="Guigo R."/>
            <person name="Alvarado L."/>
            <person name="Berlin A."/>
            <person name="Borenstein D."/>
            <person name="Chen Z."/>
            <person name="Engels R."/>
            <person name="Freedman E."/>
            <person name="Gellesch M."/>
            <person name="Goldberg J."/>
            <person name="Griggs A."/>
            <person name="Gujja S."/>
            <person name="Heiman D."/>
            <person name="Hepburn T."/>
            <person name="Howarth C."/>
            <person name="Jen D."/>
            <person name="Larson L."/>
            <person name="Lewis B."/>
            <person name="Mehta T."/>
            <person name="Park D."/>
            <person name="Pearson M."/>
            <person name="Roberts A."/>
            <person name="Saif S."/>
            <person name="Shenoy N."/>
            <person name="Sisk P."/>
            <person name="Stolte C."/>
            <person name="Sykes S."/>
            <person name="Walk T."/>
            <person name="White J."/>
            <person name="Yandava C."/>
            <person name="Burger G."/>
            <person name="Gray M.W."/>
            <person name="Holland P.W.H."/>
            <person name="King N."/>
            <person name="Lang F.B.F."/>
            <person name="Roger A.J."/>
            <person name="Ruiz-Trillo I."/>
            <person name="Lander E."/>
            <person name="Nusbaum C."/>
        </authorList>
    </citation>
    <scope>NUCLEOTIDE SEQUENCE [LARGE SCALE GENOMIC DNA]</scope>
    <source>
        <strain evidence="8">ATCC 38327</strain>
    </source>
</reference>
<dbReference type="SUPFAM" id="SSF52540">
    <property type="entry name" value="P-loop containing nucleoside triphosphate hydrolases"/>
    <property type="match status" value="1"/>
</dbReference>
<keyword evidence="3" id="KW-0342">GTP-binding</keyword>
<dbReference type="AlphaFoldDB" id="A0A0L0SPK1"/>
<name>A0A0L0SPK1_ALLM3</name>
<dbReference type="InterPro" id="IPR003191">
    <property type="entry name" value="Guanylate-bd/ATL_C"/>
</dbReference>
<organism evidence="7 8">
    <name type="scientific">Allomyces macrogynus (strain ATCC 38327)</name>
    <name type="common">Allomyces javanicus var. macrogynus</name>
    <dbReference type="NCBI Taxonomy" id="578462"/>
    <lineage>
        <taxon>Eukaryota</taxon>
        <taxon>Fungi</taxon>
        <taxon>Fungi incertae sedis</taxon>
        <taxon>Blastocladiomycota</taxon>
        <taxon>Blastocladiomycetes</taxon>
        <taxon>Blastocladiales</taxon>
        <taxon>Blastocladiaceae</taxon>
        <taxon>Allomyces</taxon>
    </lineage>
</organism>
<dbReference type="InterPro" id="IPR036543">
    <property type="entry name" value="Guanylate-bd_C_sf"/>
</dbReference>
<dbReference type="Gene3D" id="1.20.1000.10">
    <property type="entry name" value="Guanylate-binding protein, C-terminal domain"/>
    <property type="match status" value="1"/>
</dbReference>
<dbReference type="InterPro" id="IPR030386">
    <property type="entry name" value="G_GB1_RHD3_dom"/>
</dbReference>
<evidence type="ECO:0000256" key="1">
    <source>
        <dbReference type="ARBA" id="ARBA00022741"/>
    </source>
</evidence>
<protein>
    <recommendedName>
        <fullName evidence="6">GB1/RHD3-type G domain-containing protein</fullName>
    </recommendedName>
</protein>
<dbReference type="VEuPathDB" id="FungiDB:AMAG_09455"/>
<reference evidence="7 8" key="1">
    <citation type="submission" date="2009-11" db="EMBL/GenBank/DDBJ databases">
        <title>Annotation of Allomyces macrogynus ATCC 38327.</title>
        <authorList>
            <consortium name="The Broad Institute Genome Sequencing Platform"/>
            <person name="Russ C."/>
            <person name="Cuomo C."/>
            <person name="Burger G."/>
            <person name="Gray M.W."/>
            <person name="Holland P.W.H."/>
            <person name="King N."/>
            <person name="Lang F.B.F."/>
            <person name="Roger A.J."/>
            <person name="Ruiz-Trillo I."/>
            <person name="Young S.K."/>
            <person name="Zeng Q."/>
            <person name="Gargeya S."/>
            <person name="Fitzgerald M."/>
            <person name="Haas B."/>
            <person name="Abouelleil A."/>
            <person name="Alvarado L."/>
            <person name="Arachchi H.M."/>
            <person name="Berlin A."/>
            <person name="Chapman S.B."/>
            <person name="Gearin G."/>
            <person name="Goldberg J."/>
            <person name="Griggs A."/>
            <person name="Gujja S."/>
            <person name="Hansen M."/>
            <person name="Heiman D."/>
            <person name="Howarth C."/>
            <person name="Larimer J."/>
            <person name="Lui A."/>
            <person name="MacDonald P.J.P."/>
            <person name="McCowen C."/>
            <person name="Montmayeur A."/>
            <person name="Murphy C."/>
            <person name="Neiman D."/>
            <person name="Pearson M."/>
            <person name="Priest M."/>
            <person name="Roberts A."/>
            <person name="Saif S."/>
            <person name="Shea T."/>
            <person name="Sisk P."/>
            <person name="Stolte C."/>
            <person name="Sykes S."/>
            <person name="Wortman J."/>
            <person name="Nusbaum C."/>
            <person name="Birren B."/>
        </authorList>
    </citation>
    <scope>NUCLEOTIDE SEQUENCE [LARGE SCALE GENOMIC DNA]</scope>
    <source>
        <strain evidence="7 8">ATCC 38327</strain>
    </source>
</reference>
<keyword evidence="2" id="KW-0378">Hydrolase</keyword>
<gene>
    <name evidence="7" type="ORF">AMAG_09455</name>
</gene>
<keyword evidence="1" id="KW-0547">Nucleotide-binding</keyword>